<dbReference type="SUPFAM" id="SSF46565">
    <property type="entry name" value="Chaperone J-domain"/>
    <property type="match status" value="1"/>
</dbReference>
<dbReference type="InterPro" id="IPR036869">
    <property type="entry name" value="J_dom_sf"/>
</dbReference>
<dbReference type="InterPro" id="IPR001623">
    <property type="entry name" value="DnaJ_domain"/>
</dbReference>
<dbReference type="InterPro" id="IPR019734">
    <property type="entry name" value="TPR_rpt"/>
</dbReference>
<comment type="caution">
    <text evidence="3">The sequence shown here is derived from an EMBL/GenBank/DDBJ whole genome shotgun (WGS) entry which is preliminary data.</text>
</comment>
<feature type="compositionally biased region" description="Low complexity" evidence="1">
    <location>
        <begin position="583"/>
        <end position="594"/>
    </location>
</feature>
<dbReference type="Proteomes" id="UP000232323">
    <property type="component" value="Unassembled WGS sequence"/>
</dbReference>
<organism evidence="3 4">
    <name type="scientific">Chlamydomonas eustigma</name>
    <dbReference type="NCBI Taxonomy" id="1157962"/>
    <lineage>
        <taxon>Eukaryota</taxon>
        <taxon>Viridiplantae</taxon>
        <taxon>Chlorophyta</taxon>
        <taxon>core chlorophytes</taxon>
        <taxon>Chlorophyceae</taxon>
        <taxon>CS clade</taxon>
        <taxon>Chlamydomonadales</taxon>
        <taxon>Chlamydomonadaceae</taxon>
        <taxon>Chlamydomonas</taxon>
    </lineage>
</organism>
<feature type="compositionally biased region" description="Low complexity" evidence="1">
    <location>
        <begin position="1729"/>
        <end position="1739"/>
    </location>
</feature>
<feature type="compositionally biased region" description="Low complexity" evidence="1">
    <location>
        <begin position="1642"/>
        <end position="1661"/>
    </location>
</feature>
<dbReference type="Gene3D" id="1.10.287.110">
    <property type="entry name" value="DnaJ domain"/>
    <property type="match status" value="1"/>
</dbReference>
<dbReference type="SMART" id="SM00271">
    <property type="entry name" value="DnaJ"/>
    <property type="match status" value="1"/>
</dbReference>
<feature type="region of interest" description="Disordered" evidence="1">
    <location>
        <begin position="1613"/>
        <end position="1750"/>
    </location>
</feature>
<feature type="compositionally biased region" description="Basic and acidic residues" evidence="1">
    <location>
        <begin position="336"/>
        <end position="349"/>
    </location>
</feature>
<evidence type="ECO:0000313" key="4">
    <source>
        <dbReference type="Proteomes" id="UP000232323"/>
    </source>
</evidence>
<feature type="compositionally biased region" description="Polar residues" evidence="1">
    <location>
        <begin position="218"/>
        <end position="253"/>
    </location>
</feature>
<proteinExistence type="predicted"/>
<feature type="domain" description="J" evidence="2">
    <location>
        <begin position="1444"/>
        <end position="1603"/>
    </location>
</feature>
<feature type="region of interest" description="Disordered" evidence="1">
    <location>
        <begin position="296"/>
        <end position="362"/>
    </location>
</feature>
<feature type="compositionally biased region" description="Polar residues" evidence="1">
    <location>
        <begin position="1662"/>
        <end position="1683"/>
    </location>
</feature>
<feature type="compositionally biased region" description="Polar residues" evidence="1">
    <location>
        <begin position="1715"/>
        <end position="1728"/>
    </location>
</feature>
<dbReference type="EMBL" id="BEGY01000189">
    <property type="protein sequence ID" value="GAX85760.1"/>
    <property type="molecule type" value="Genomic_DNA"/>
</dbReference>
<feature type="region of interest" description="Disordered" evidence="1">
    <location>
        <begin position="115"/>
        <end position="138"/>
    </location>
</feature>
<dbReference type="SUPFAM" id="SSF48452">
    <property type="entry name" value="TPR-like"/>
    <property type="match status" value="2"/>
</dbReference>
<dbReference type="PROSITE" id="PS50076">
    <property type="entry name" value="DNAJ_2"/>
    <property type="match status" value="1"/>
</dbReference>
<feature type="region of interest" description="Disordered" evidence="1">
    <location>
        <begin position="1494"/>
        <end position="1516"/>
    </location>
</feature>
<dbReference type="InterPro" id="IPR052758">
    <property type="entry name" value="SRC_co-chaperone"/>
</dbReference>
<name>A0A250XSI1_9CHLO</name>
<feature type="compositionally biased region" description="Polar residues" evidence="1">
    <location>
        <begin position="732"/>
        <end position="751"/>
    </location>
</feature>
<feature type="region of interest" description="Disordered" evidence="1">
    <location>
        <begin position="575"/>
        <end position="647"/>
    </location>
</feature>
<dbReference type="PRINTS" id="PR00625">
    <property type="entry name" value="JDOMAIN"/>
</dbReference>
<dbReference type="PANTHER" id="PTHR44200">
    <property type="entry name" value="DNAJ HOMOLOG SUBFAMILY C MEMBER 7"/>
    <property type="match status" value="1"/>
</dbReference>
<feature type="compositionally biased region" description="Gly residues" evidence="1">
    <location>
        <begin position="1499"/>
        <end position="1514"/>
    </location>
</feature>
<dbReference type="CDD" id="cd06257">
    <property type="entry name" value="DnaJ"/>
    <property type="match status" value="1"/>
</dbReference>
<feature type="region of interest" description="Disordered" evidence="1">
    <location>
        <begin position="676"/>
        <end position="761"/>
    </location>
</feature>
<feature type="region of interest" description="Disordered" evidence="1">
    <location>
        <begin position="213"/>
        <end position="282"/>
    </location>
</feature>
<feature type="compositionally biased region" description="Low complexity" evidence="1">
    <location>
        <begin position="1689"/>
        <end position="1714"/>
    </location>
</feature>
<feature type="compositionally biased region" description="Low complexity" evidence="1">
    <location>
        <begin position="1615"/>
        <end position="1634"/>
    </location>
</feature>
<feature type="compositionally biased region" description="Low complexity" evidence="1">
    <location>
        <begin position="968"/>
        <end position="991"/>
    </location>
</feature>
<feature type="compositionally biased region" description="Low complexity" evidence="1">
    <location>
        <begin position="683"/>
        <end position="693"/>
    </location>
</feature>
<dbReference type="STRING" id="1157962.A0A250XSI1"/>
<dbReference type="Gene3D" id="1.25.40.10">
    <property type="entry name" value="Tetratricopeptide repeat domain"/>
    <property type="match status" value="2"/>
</dbReference>
<protein>
    <recommendedName>
        <fullName evidence="2">J domain-containing protein</fullName>
    </recommendedName>
</protein>
<feature type="compositionally biased region" description="Low complexity" evidence="1">
    <location>
        <begin position="351"/>
        <end position="362"/>
    </location>
</feature>
<accession>A0A250XSI1</accession>
<dbReference type="PANTHER" id="PTHR44200:SF1">
    <property type="entry name" value="DNAJ HOMOLOG SUBFAMILY C MEMBER 7"/>
    <property type="match status" value="1"/>
</dbReference>
<feature type="region of interest" description="Disordered" evidence="1">
    <location>
        <begin position="891"/>
        <end position="994"/>
    </location>
</feature>
<evidence type="ECO:0000313" key="3">
    <source>
        <dbReference type="EMBL" id="GAX85760.1"/>
    </source>
</evidence>
<keyword evidence="4" id="KW-1185">Reference proteome</keyword>
<dbReference type="SMART" id="SM00028">
    <property type="entry name" value="TPR"/>
    <property type="match status" value="5"/>
</dbReference>
<dbReference type="InterPro" id="IPR011990">
    <property type="entry name" value="TPR-like_helical_dom_sf"/>
</dbReference>
<gene>
    <name evidence="3" type="ORF">CEUSTIGMA_g13175.t1</name>
</gene>
<evidence type="ECO:0000256" key="1">
    <source>
        <dbReference type="SAM" id="MobiDB-lite"/>
    </source>
</evidence>
<dbReference type="OrthoDB" id="10250354at2759"/>
<evidence type="ECO:0000259" key="2">
    <source>
        <dbReference type="PROSITE" id="PS50076"/>
    </source>
</evidence>
<dbReference type="Pfam" id="PF00226">
    <property type="entry name" value="DnaJ"/>
    <property type="match status" value="1"/>
</dbReference>
<reference evidence="3 4" key="1">
    <citation type="submission" date="2017-08" db="EMBL/GenBank/DDBJ databases">
        <title>Acidophilic green algal genome provides insights into adaptation to an acidic environment.</title>
        <authorList>
            <person name="Hirooka S."/>
            <person name="Hirose Y."/>
            <person name="Kanesaki Y."/>
            <person name="Higuchi S."/>
            <person name="Fujiwara T."/>
            <person name="Onuma R."/>
            <person name="Era A."/>
            <person name="Ohbayashi R."/>
            <person name="Uzuka A."/>
            <person name="Nozaki H."/>
            <person name="Yoshikawa H."/>
            <person name="Miyagishima S.Y."/>
        </authorList>
    </citation>
    <scope>NUCLEOTIDE SEQUENCE [LARGE SCALE GENOMIC DNA]</scope>
    <source>
        <strain evidence="3 4">NIES-2499</strain>
    </source>
</reference>
<sequence length="1776" mass="185087">MRSNRKSKAGVSKTINFVADLGPAFHAAVSGHTNEVFTSMKPPNPSPFLHNFAPPKLHEPTGAPSSPRVNLATAFDHAVNGNVGSVPNGDVPAPTPAPKFTLGSMPSFATTPRRRILKGGKNSPIKSTPIHNTPGVPPPIHASVQPAGAADHCKQPMPSFAPPVAPPQSKGPSLSLLTPLNVRSTSYSTAVRRPKEPIVDEAVQIAGLQLPPVPSWEMPSSQEVHQQHPSVGPSEGTTTGQHVQSPPNRQSASSRKDIPKGTGLFGGTKPDEATTVNSPTPLLPVFVTGTTFKAEALGGNNVGGNERIRSGGGIGLSSRNRRPHRSSPVMASPTNRVEEPSTDGRRDDTDPTPSAAPFSASSAASMFSSFTVDRTSSAANIVNGPQSHSGTGTATPTFCFGGDGSGAPCATTPSFTPAPEPGIKLSTGTTQPAGVMAAGSAVSGTSKMSWSPAESLGIPFTAQNTQAKPVAGNGRCTPPLSTPFTGFAAGTTPHHAQQQASFQFPPPSATTAFPPHPSATPLFPVTSSVFKGFGSTPVPFTTTAAAGAPFQGFAPFSSSSMFNLREDLASMKLKGDVGKGFNHHQGQQQQQQQHWETVKEGRHAAKTGGPAPSPEPAGRQRHGSVDSSSSNDDIGTVGAGSGTDQHFFMGRSMNQQAAAATGWSSSHQGLVDDCRQVKDSSNRHSSSSEGSEGCEAEGDKGGSAANGMSARHAAKTTSSTRQGKAGEEGGTKYSTPSWQQPLNDHVSTTHPAANVSPFPPSTAAPASASFASFSAASTTTHPVAGAASATFYPMPPTPASPFPFPTPFAANTSGLFNFTASSSTPFVPNQLHAAPYECFSNTAIPKPFQDPAVLASAVFGSTMKPIPPAAASFSFTPAAAAASRTNNAAAEISDGSTAGDGSPEPSLFVDPGASASAGGSPGQRAQRAIRVKRSTPPGVRRPRMSSVPASSAFTVPTFIPAEPPAAPEPSGAIGSRSRSRQQHQQPGQSGPAVFREEYKRKSALDDALAAAALHKEAGNTSFQAARYEQAEMSYTFAINALKSIDQQGIDLAVLHSNRAGARLMIGKPLSALEDARAAVSLDSKFIRAVVRIATCHLRLGEFKLARDVADKILDRLSPSSQHFTDVRKKILEIDHVEKQVEEIKEQVCGATGVEMSKEKLCDLLLQVEALHPQVLYSEEMAALKSRALLQLCRYPECLKSLEVTHEGKEGLREAPWRLWIKTQALFHQGDLIQAVSCCQSLLSSQQTRSEASGTAAAYFLQVEQGGFAASAVAPVVGVPSAAGLDAASSHMTALMELKEQGNGAVKSKQLATAVERYTEALALGGSCAYASVLYSNRAAAHQGLGNLTDAVADCGRSKALDPSYLKAHTRMAGLMQVLRRNENAERLLSELIRGAEESSTTAAGATIMGTGAAAPVKLSSQDKSAIQAQLGEVRSILKWQKTPDHYRLLSLDSTCSDEDVRKSYRKAALKYHPDKAATACRYALELPVVAEAAGSRGTSSGGSGTRSGSTGGGAAAAETGCRKQAGVARLSCHQSSTSAVVASLRLVGSEAIAARIREASAELFNYITQANEELSDASRRRRVNHLLEAEVQPSSRSNYNSYASADGWSAYGQHSSSTAAGNGTAGGNSYASSSQRRPGSTYANYNSKQQSNNSYASSSYSRYFNQQSSGANRHAGSNNNNRAQDFPPAGSNTAGAAASGGRAAGGASTNNNSNKQSFHQSGNKPFGTSSGYQQQYSGQEGRGTKPGSAYRAGRAWYEQTAAGYGSDSDEEVNYDR</sequence>
<feature type="region of interest" description="Disordered" evidence="1">
    <location>
        <begin position="158"/>
        <end position="177"/>
    </location>
</feature>